<name>A0A2H0NCA7_9BACT</name>
<dbReference type="InterPro" id="IPR004260">
    <property type="entry name" value="Pyr-dimer_DNA_glycosylase"/>
</dbReference>
<dbReference type="Proteomes" id="UP000230564">
    <property type="component" value="Unassembled WGS sequence"/>
</dbReference>
<reference evidence="1 2" key="1">
    <citation type="submission" date="2017-09" db="EMBL/GenBank/DDBJ databases">
        <title>Depth-based differentiation of microbial function through sediment-hosted aquifers and enrichment of novel symbionts in the deep terrestrial subsurface.</title>
        <authorList>
            <person name="Probst A.J."/>
            <person name="Ladd B."/>
            <person name="Jarett J.K."/>
            <person name="Geller-Mcgrath D.E."/>
            <person name="Sieber C.M."/>
            <person name="Emerson J.B."/>
            <person name="Anantharaman K."/>
            <person name="Thomas B.C."/>
            <person name="Malmstrom R."/>
            <person name="Stieglmeier M."/>
            <person name="Klingl A."/>
            <person name="Woyke T."/>
            <person name="Ryan C.M."/>
            <person name="Banfield J.F."/>
        </authorList>
    </citation>
    <scope>NUCLEOTIDE SEQUENCE [LARGE SCALE GENOMIC DNA]</scope>
    <source>
        <strain evidence="1">CG11_big_fil_rev_8_21_14_0_20_36_20</strain>
    </source>
</reference>
<comment type="caution">
    <text evidence="1">The sequence shown here is derived from an EMBL/GenBank/DDBJ whole genome shotgun (WGS) entry which is preliminary data.</text>
</comment>
<evidence type="ECO:0000313" key="1">
    <source>
        <dbReference type="EMBL" id="PIR06523.1"/>
    </source>
</evidence>
<proteinExistence type="predicted"/>
<accession>A0A2H0NCA7</accession>
<dbReference type="Pfam" id="PF03013">
    <property type="entry name" value="Pyr_excise"/>
    <property type="match status" value="1"/>
</dbReference>
<organism evidence="1 2">
    <name type="scientific">Candidatus Komeilibacteria bacterium CG11_big_fil_rev_8_21_14_0_20_36_20</name>
    <dbReference type="NCBI Taxonomy" id="1974477"/>
    <lineage>
        <taxon>Bacteria</taxon>
        <taxon>Candidatus Komeiliibacteriota</taxon>
    </lineage>
</organism>
<gene>
    <name evidence="1" type="ORF">COV55_03245</name>
</gene>
<dbReference type="AlphaFoldDB" id="A0A2H0NCA7"/>
<protein>
    <submittedName>
        <fullName evidence="1">Cytoplasmic protein</fullName>
    </submittedName>
</protein>
<evidence type="ECO:0000313" key="2">
    <source>
        <dbReference type="Proteomes" id="UP000230564"/>
    </source>
</evidence>
<dbReference type="EMBL" id="PCWQ01000012">
    <property type="protein sequence ID" value="PIR06523.1"/>
    <property type="molecule type" value="Genomic_DNA"/>
</dbReference>
<sequence>MQTFLPYKSFRKTALCLDNKRLGKQRVETLQILRALTGYYNQSGAWLNHPAVKMWRGYEANLVDYGLEICQEWGKRGFADSCYDKIASFNALFVKKSEPPFLGCQRFHDSHKSNLLRKNSHYYGQFTWHVSKNLPYFWPVASYLTSLDFSYIILTLI</sequence>
<dbReference type="NCBIfam" id="NF038085">
    <property type="entry name" value="MSMEG_6728_fam"/>
    <property type="match status" value="1"/>
</dbReference>